<reference evidence="1 3" key="1">
    <citation type="submission" date="2015-07" db="EMBL/GenBank/DDBJ databases">
        <authorList>
            <person name="Noorani M."/>
        </authorList>
    </citation>
    <scope>NUCLEOTIDE SEQUENCE [LARGE SCALE GENOMIC DNA]</scope>
    <source>
        <strain evidence="1 3">W1435</strain>
    </source>
</reference>
<dbReference type="EMBL" id="CP072369">
    <property type="protein sequence ID" value="QUB86176.1"/>
    <property type="molecule type" value="Genomic_DNA"/>
</dbReference>
<dbReference type="eggNOG" id="ENOG5033A2Z">
    <property type="taxonomic scope" value="Bacteria"/>
</dbReference>
<dbReference type="RefSeq" id="WP_025078921.1">
    <property type="nucleotide sequence ID" value="NZ_BAKO01000031.1"/>
</dbReference>
<accession>A0A0K1NNC6</accession>
<dbReference type="Proteomes" id="UP000060345">
    <property type="component" value="Chromosome 2"/>
</dbReference>
<evidence type="ECO:0000313" key="3">
    <source>
        <dbReference type="Proteomes" id="UP000060345"/>
    </source>
</evidence>
<organism evidence="1 3">
    <name type="scientific">Prevotella fusca JCM 17724</name>
    <dbReference type="NCBI Taxonomy" id="1236517"/>
    <lineage>
        <taxon>Bacteria</taxon>
        <taxon>Pseudomonadati</taxon>
        <taxon>Bacteroidota</taxon>
        <taxon>Bacteroidia</taxon>
        <taxon>Bacteroidales</taxon>
        <taxon>Prevotellaceae</taxon>
        <taxon>Prevotella</taxon>
    </lineage>
</organism>
<dbReference type="STRING" id="1236517.ADJ77_12405"/>
<keyword evidence="1" id="KW-0238">DNA-binding</keyword>
<evidence type="ECO:0000313" key="1">
    <source>
        <dbReference type="EMBL" id="AKU70535.1"/>
    </source>
</evidence>
<proteinExistence type="predicted"/>
<dbReference type="EMBL" id="CP012075">
    <property type="protein sequence ID" value="AKU70535.1"/>
    <property type="molecule type" value="Genomic_DNA"/>
</dbReference>
<reference evidence="2 4" key="2">
    <citation type="submission" date="2021-03" db="EMBL/GenBank/DDBJ databases">
        <title>Human Oral Microbial Genomes.</title>
        <authorList>
            <person name="Johnston C.D."/>
            <person name="Chen T."/>
            <person name="Dewhirst F.E."/>
        </authorList>
    </citation>
    <scope>NUCLEOTIDE SEQUENCE [LARGE SCALE GENOMIC DNA]</scope>
    <source>
        <strain evidence="2 4">W1435</strain>
    </source>
</reference>
<keyword evidence="4" id="KW-1185">Reference proteome</keyword>
<dbReference type="AlphaFoldDB" id="A0A0K1NNC6"/>
<evidence type="ECO:0000313" key="2">
    <source>
        <dbReference type="EMBL" id="QUB86176.1"/>
    </source>
</evidence>
<dbReference type="InterPro" id="IPR009061">
    <property type="entry name" value="DNA-bd_dom_put_sf"/>
</dbReference>
<sequence length="101" mass="11853">MQGNFIMLQKDDLKQVVSELVEELIGKKHQSDLTPEESDEYYTRDQVCERLHITYTILWRMQKERTIIVHKLGGRNLYSKKEITSLVKSKVQDSDSSVSHK</sequence>
<name>A0A0K1NNC6_9BACT</name>
<dbReference type="GO" id="GO:0003677">
    <property type="term" value="F:DNA binding"/>
    <property type="evidence" value="ECO:0007669"/>
    <property type="project" value="UniProtKB-KW"/>
</dbReference>
<dbReference type="Proteomes" id="UP000682005">
    <property type="component" value="Chromosome 2"/>
</dbReference>
<dbReference type="SUPFAM" id="SSF46955">
    <property type="entry name" value="Putative DNA-binding domain"/>
    <property type="match status" value="1"/>
</dbReference>
<protein>
    <submittedName>
        <fullName evidence="1">DNA-binding protein</fullName>
    </submittedName>
</protein>
<evidence type="ECO:0000313" key="4">
    <source>
        <dbReference type="Proteomes" id="UP000682005"/>
    </source>
</evidence>
<gene>
    <name evidence="1" type="ORF">ADJ77_12405</name>
    <name evidence="2" type="ORF">J5A51_02635</name>
</gene>
<dbReference type="OrthoDB" id="1097811at2"/>
<dbReference type="KEGG" id="pfus:ADJ77_12405"/>